<organism evidence="4 5">
    <name type="scientific">Dietzia lutea</name>
    <dbReference type="NCBI Taxonomy" id="546160"/>
    <lineage>
        <taxon>Bacteria</taxon>
        <taxon>Bacillati</taxon>
        <taxon>Actinomycetota</taxon>
        <taxon>Actinomycetes</taxon>
        <taxon>Mycobacteriales</taxon>
        <taxon>Dietziaceae</taxon>
        <taxon>Dietzia</taxon>
    </lineage>
</organism>
<sequence>MGLTTLRALLLGAVTGTREEADDTDIAILRATLVCLGRHGTERMSVADVAGEAGVGRATVFRRFETKGELVRRAFAWELENFLDELRLSAATTADPTARAAEWFVRAIRIVRTHPVARRIVADGNALDIINDRQVAEMLIASIEAQLRYTVDDSRTDTDIRTAAEIIARFFVSTWLTPDLGPAAGSDEGVRRLAASMLAFLLAPGAEVP</sequence>
<evidence type="ECO:0000259" key="3">
    <source>
        <dbReference type="PROSITE" id="PS50977"/>
    </source>
</evidence>
<dbReference type="GO" id="GO:0003700">
    <property type="term" value="F:DNA-binding transcription factor activity"/>
    <property type="evidence" value="ECO:0007669"/>
    <property type="project" value="TreeGrafter"/>
</dbReference>
<dbReference type="EMBL" id="CP015449">
    <property type="protein sequence ID" value="AWH91152.1"/>
    <property type="molecule type" value="Genomic_DNA"/>
</dbReference>
<dbReference type="KEGG" id="dlu:A6035_02050"/>
<dbReference type="Pfam" id="PF00440">
    <property type="entry name" value="TetR_N"/>
    <property type="match status" value="1"/>
</dbReference>
<dbReference type="InterPro" id="IPR050109">
    <property type="entry name" value="HTH-type_TetR-like_transc_reg"/>
</dbReference>
<dbReference type="GO" id="GO:0000976">
    <property type="term" value="F:transcription cis-regulatory region binding"/>
    <property type="evidence" value="ECO:0007669"/>
    <property type="project" value="TreeGrafter"/>
</dbReference>
<gene>
    <name evidence="4" type="ORF">A6035_02050</name>
</gene>
<dbReference type="SUPFAM" id="SSF46689">
    <property type="entry name" value="Homeodomain-like"/>
    <property type="match status" value="1"/>
</dbReference>
<reference evidence="4 5" key="1">
    <citation type="submission" date="2016-04" db="EMBL/GenBank/DDBJ databases">
        <title>Complete genome sequence of Dietzia lutea YIM 80766T, a strain isolated from desert soil in Egypt.</title>
        <authorList>
            <person name="Zhao J."/>
            <person name="Hu B."/>
            <person name="Geng S."/>
            <person name="Nie Y."/>
            <person name="Tang Y."/>
        </authorList>
    </citation>
    <scope>NUCLEOTIDE SEQUENCE [LARGE SCALE GENOMIC DNA]</scope>
    <source>
        <strain evidence="4 5">YIM 80766</strain>
    </source>
</reference>
<evidence type="ECO:0000256" key="1">
    <source>
        <dbReference type="ARBA" id="ARBA00023125"/>
    </source>
</evidence>
<evidence type="ECO:0000256" key="2">
    <source>
        <dbReference type="PROSITE-ProRule" id="PRU00335"/>
    </source>
</evidence>
<dbReference type="PANTHER" id="PTHR30055:SF226">
    <property type="entry name" value="HTH-TYPE TRANSCRIPTIONAL REGULATOR PKSA"/>
    <property type="match status" value="1"/>
</dbReference>
<dbReference type="AlphaFoldDB" id="A0A2S1R4H8"/>
<dbReference type="RefSeq" id="WP_108846418.1">
    <property type="nucleotide sequence ID" value="NZ_CP015449.1"/>
</dbReference>
<keyword evidence="5" id="KW-1185">Reference proteome</keyword>
<dbReference type="InterPro" id="IPR001647">
    <property type="entry name" value="HTH_TetR"/>
</dbReference>
<dbReference type="OrthoDB" id="3869819at2"/>
<evidence type="ECO:0000313" key="5">
    <source>
        <dbReference type="Proteomes" id="UP000244928"/>
    </source>
</evidence>
<dbReference type="PANTHER" id="PTHR30055">
    <property type="entry name" value="HTH-TYPE TRANSCRIPTIONAL REGULATOR RUTR"/>
    <property type="match status" value="1"/>
</dbReference>
<proteinExistence type="predicted"/>
<keyword evidence="1 2" id="KW-0238">DNA-binding</keyword>
<evidence type="ECO:0000313" key="4">
    <source>
        <dbReference type="EMBL" id="AWH91152.1"/>
    </source>
</evidence>
<dbReference type="Proteomes" id="UP000244928">
    <property type="component" value="Chromosome"/>
</dbReference>
<protein>
    <recommendedName>
        <fullName evidence="3">HTH tetR-type domain-containing protein</fullName>
    </recommendedName>
</protein>
<feature type="domain" description="HTH tetR-type" evidence="3">
    <location>
        <begin position="22"/>
        <end position="82"/>
    </location>
</feature>
<dbReference type="InterPro" id="IPR009057">
    <property type="entry name" value="Homeodomain-like_sf"/>
</dbReference>
<dbReference type="Gene3D" id="1.10.357.10">
    <property type="entry name" value="Tetracycline Repressor, domain 2"/>
    <property type="match status" value="1"/>
</dbReference>
<feature type="DNA-binding region" description="H-T-H motif" evidence="2">
    <location>
        <begin position="45"/>
        <end position="64"/>
    </location>
</feature>
<dbReference type="PROSITE" id="PS50977">
    <property type="entry name" value="HTH_TETR_2"/>
    <property type="match status" value="1"/>
</dbReference>
<name>A0A2S1R4H8_9ACTN</name>
<accession>A0A2S1R4H8</accession>